<accession>A0A9N9JSZ2</accession>
<name>A0A9N9JSZ2_9GLOM</name>
<dbReference type="EMBL" id="CAJVQA010028952">
    <property type="protein sequence ID" value="CAG8795755.1"/>
    <property type="molecule type" value="Genomic_DNA"/>
</dbReference>
<reference evidence="1" key="1">
    <citation type="submission" date="2021-06" db="EMBL/GenBank/DDBJ databases">
        <authorList>
            <person name="Kallberg Y."/>
            <person name="Tangrot J."/>
            <person name="Rosling A."/>
        </authorList>
    </citation>
    <scope>NUCLEOTIDE SEQUENCE</scope>
    <source>
        <strain evidence="1">FL966</strain>
    </source>
</reference>
<evidence type="ECO:0000313" key="2">
    <source>
        <dbReference type="Proteomes" id="UP000789759"/>
    </source>
</evidence>
<comment type="caution">
    <text evidence="1">The sequence shown here is derived from an EMBL/GenBank/DDBJ whole genome shotgun (WGS) entry which is preliminary data.</text>
</comment>
<protein>
    <submittedName>
        <fullName evidence="1">7998_t:CDS:1</fullName>
    </submittedName>
</protein>
<evidence type="ECO:0000313" key="1">
    <source>
        <dbReference type="EMBL" id="CAG8795755.1"/>
    </source>
</evidence>
<dbReference type="OrthoDB" id="2390044at2759"/>
<feature type="non-terminal residue" evidence="1">
    <location>
        <position position="88"/>
    </location>
</feature>
<sequence>MDTKGELDKQQDDIGSIENLVVSDPIHVQHKKHQSNCYKSEGEVLYKKNIRSATNSMNQVSNENELAQSYSSNSSSSKCVRHCQKCKQ</sequence>
<proteinExistence type="predicted"/>
<keyword evidence="2" id="KW-1185">Reference proteome</keyword>
<dbReference type="Proteomes" id="UP000789759">
    <property type="component" value="Unassembled WGS sequence"/>
</dbReference>
<gene>
    <name evidence="1" type="ORF">CPELLU_LOCUS17328</name>
</gene>
<organism evidence="1 2">
    <name type="scientific">Cetraspora pellucida</name>
    <dbReference type="NCBI Taxonomy" id="1433469"/>
    <lineage>
        <taxon>Eukaryota</taxon>
        <taxon>Fungi</taxon>
        <taxon>Fungi incertae sedis</taxon>
        <taxon>Mucoromycota</taxon>
        <taxon>Glomeromycotina</taxon>
        <taxon>Glomeromycetes</taxon>
        <taxon>Diversisporales</taxon>
        <taxon>Gigasporaceae</taxon>
        <taxon>Cetraspora</taxon>
    </lineage>
</organism>
<dbReference type="AlphaFoldDB" id="A0A9N9JSZ2"/>